<dbReference type="CDD" id="cd00429">
    <property type="entry name" value="RPE"/>
    <property type="match status" value="1"/>
</dbReference>
<dbReference type="EC" id="5.1.3.1" evidence="7 10"/>
<dbReference type="AlphaFoldDB" id="A0AAU7PT58"/>
<dbReference type="InterPro" id="IPR013785">
    <property type="entry name" value="Aldolase_TIM"/>
</dbReference>
<accession>A0AAU7PT58</accession>
<keyword evidence="8 10" id="KW-0479">Metal-binding</keyword>
<comment type="cofactor">
    <cofactor evidence="4">
        <name>Zn(2+)</name>
        <dbReference type="ChEBI" id="CHEBI:29105"/>
    </cofactor>
</comment>
<feature type="binding site" evidence="10 14">
    <location>
        <begin position="141"/>
        <end position="144"/>
    </location>
    <ligand>
        <name>substrate</name>
    </ligand>
</feature>
<evidence type="ECO:0000256" key="13">
    <source>
        <dbReference type="PIRSR" id="PIRSR001461-2"/>
    </source>
</evidence>
<comment type="cofactor">
    <cofactor evidence="5">
        <name>Fe(2+)</name>
        <dbReference type="ChEBI" id="CHEBI:29033"/>
    </cofactor>
</comment>
<dbReference type="Pfam" id="PF00834">
    <property type="entry name" value="Ribul_P_3_epim"/>
    <property type="match status" value="1"/>
</dbReference>
<feature type="binding site" evidence="10 13">
    <location>
        <position position="65"/>
    </location>
    <ligand>
        <name>a divalent metal cation</name>
        <dbReference type="ChEBI" id="CHEBI:60240"/>
    </ligand>
</feature>
<dbReference type="GO" id="GO:0004750">
    <property type="term" value="F:D-ribulose-phosphate 3-epimerase activity"/>
    <property type="evidence" value="ECO:0007669"/>
    <property type="project" value="UniProtKB-UniRule"/>
</dbReference>
<dbReference type="GO" id="GO:0019323">
    <property type="term" value="P:pentose catabolic process"/>
    <property type="evidence" value="ECO:0007669"/>
    <property type="project" value="UniProtKB-UniRule"/>
</dbReference>
<evidence type="ECO:0000313" key="15">
    <source>
        <dbReference type="EMBL" id="XBS55405.1"/>
    </source>
</evidence>
<dbReference type="GO" id="GO:0046872">
    <property type="term" value="F:metal ion binding"/>
    <property type="evidence" value="ECO:0007669"/>
    <property type="project" value="UniProtKB-UniRule"/>
</dbReference>
<comment type="similarity">
    <text evidence="6 10 11">Belongs to the ribulose-phosphate 3-epimerase family.</text>
</comment>
<comment type="cofactor">
    <cofactor evidence="2">
        <name>Mn(2+)</name>
        <dbReference type="ChEBI" id="CHEBI:29035"/>
    </cofactor>
</comment>
<dbReference type="EMBL" id="CP157940">
    <property type="protein sequence ID" value="XBS55405.1"/>
    <property type="molecule type" value="Genomic_DNA"/>
</dbReference>
<feature type="binding site" evidence="10 14">
    <location>
        <position position="65"/>
    </location>
    <ligand>
        <name>substrate</name>
    </ligand>
</feature>
<feature type="binding site" evidence="10 13">
    <location>
        <position position="32"/>
    </location>
    <ligand>
        <name>a divalent metal cation</name>
        <dbReference type="ChEBI" id="CHEBI:60240"/>
    </ligand>
</feature>
<keyword evidence="13" id="KW-0170">Cobalt</keyword>
<feature type="binding site" evidence="14">
    <location>
        <position position="176"/>
    </location>
    <ligand>
        <name>substrate</name>
    </ligand>
</feature>
<keyword evidence="13" id="KW-0862">Zinc</keyword>
<proteinExistence type="inferred from homology"/>
<evidence type="ECO:0000256" key="11">
    <source>
        <dbReference type="PIRNR" id="PIRNR001461"/>
    </source>
</evidence>
<feature type="binding site" evidence="10 13">
    <location>
        <position position="174"/>
    </location>
    <ligand>
        <name>a divalent metal cation</name>
        <dbReference type="ChEBI" id="CHEBI:60240"/>
    </ligand>
</feature>
<comment type="cofactor">
    <cofactor evidence="3">
        <name>Co(2+)</name>
        <dbReference type="ChEBI" id="CHEBI:48828"/>
    </cofactor>
</comment>
<evidence type="ECO:0000256" key="6">
    <source>
        <dbReference type="ARBA" id="ARBA00009541"/>
    </source>
</evidence>
<dbReference type="InterPro" id="IPR000056">
    <property type="entry name" value="Ribul_P_3_epim-like"/>
</dbReference>
<feature type="active site" description="Proton donor" evidence="10 12">
    <location>
        <position position="174"/>
    </location>
</feature>
<comment type="cofactor">
    <cofactor evidence="10 13">
        <name>a divalent metal cation</name>
        <dbReference type="ChEBI" id="CHEBI:60240"/>
    </cofactor>
    <text evidence="10 13">Binds 1 divalent metal cation per subunit.</text>
</comment>
<feature type="binding site" evidence="10 14">
    <location>
        <begin position="196"/>
        <end position="197"/>
    </location>
    <ligand>
        <name>substrate</name>
    </ligand>
</feature>
<keyword evidence="13" id="KW-0464">Manganese</keyword>
<keyword evidence="10 11" id="KW-0119">Carbohydrate metabolism</keyword>
<dbReference type="SUPFAM" id="SSF51366">
    <property type="entry name" value="Ribulose-phoshate binding barrel"/>
    <property type="match status" value="1"/>
</dbReference>
<evidence type="ECO:0000256" key="8">
    <source>
        <dbReference type="ARBA" id="ARBA00022723"/>
    </source>
</evidence>
<evidence type="ECO:0000256" key="7">
    <source>
        <dbReference type="ARBA" id="ARBA00013188"/>
    </source>
</evidence>
<protein>
    <recommendedName>
        <fullName evidence="7 10">Ribulose-phosphate 3-epimerase</fullName>
        <ecNumber evidence="7 10">5.1.3.1</ecNumber>
    </recommendedName>
</protein>
<gene>
    <name evidence="10 15" type="primary">rpe</name>
    <name evidence="15" type="ORF">ABFV83_06330</name>
</gene>
<reference evidence="15" key="1">
    <citation type="submission" date="2024-06" db="EMBL/GenBank/DDBJ databases">
        <title>Lacrimispora cavernae sp. nov., a novel anaerobe isolated from bat guano pile inside a cave.</title>
        <authorList>
            <person name="Miller S.L."/>
            <person name="Lu N."/>
            <person name="King J."/>
            <person name="Sankaranarayanan K."/>
            <person name="Lawson P.A."/>
        </authorList>
    </citation>
    <scope>NUCLEOTIDE SEQUENCE</scope>
    <source>
        <strain evidence="15">BS-2</strain>
    </source>
</reference>
<dbReference type="InterPro" id="IPR026019">
    <property type="entry name" value="Ribul_P_3_epim"/>
</dbReference>
<evidence type="ECO:0000256" key="1">
    <source>
        <dbReference type="ARBA" id="ARBA00001782"/>
    </source>
</evidence>
<dbReference type="PROSITE" id="PS01086">
    <property type="entry name" value="RIBUL_P_3_EPIMER_2"/>
    <property type="match status" value="1"/>
</dbReference>
<dbReference type="GO" id="GO:0006098">
    <property type="term" value="P:pentose-phosphate shunt"/>
    <property type="evidence" value="ECO:0007669"/>
    <property type="project" value="UniProtKB-UniRule"/>
</dbReference>
<dbReference type="PIRSF" id="PIRSF001461">
    <property type="entry name" value="RPE"/>
    <property type="match status" value="1"/>
</dbReference>
<comment type="catalytic activity">
    <reaction evidence="1 10 11">
        <text>D-ribulose 5-phosphate = D-xylulose 5-phosphate</text>
        <dbReference type="Rhea" id="RHEA:13677"/>
        <dbReference type="ChEBI" id="CHEBI:57737"/>
        <dbReference type="ChEBI" id="CHEBI:58121"/>
        <dbReference type="EC" id="5.1.3.1"/>
    </reaction>
</comment>
<dbReference type="InterPro" id="IPR011060">
    <property type="entry name" value="RibuloseP-bd_barrel"/>
</dbReference>
<organism evidence="15">
    <name type="scientific">Lacrimispora sp. BS-2</name>
    <dbReference type="NCBI Taxonomy" id="3151850"/>
    <lineage>
        <taxon>Bacteria</taxon>
        <taxon>Bacillati</taxon>
        <taxon>Bacillota</taxon>
        <taxon>Clostridia</taxon>
        <taxon>Lachnospirales</taxon>
        <taxon>Lachnospiraceae</taxon>
        <taxon>Lacrimispora</taxon>
    </lineage>
</organism>
<dbReference type="NCBIfam" id="TIGR01163">
    <property type="entry name" value="rpe"/>
    <property type="match status" value="1"/>
</dbReference>
<evidence type="ECO:0000256" key="12">
    <source>
        <dbReference type="PIRSR" id="PIRSR001461-1"/>
    </source>
</evidence>
<name>A0AAU7PT58_9FIRM</name>
<feature type="binding site" evidence="10 13">
    <location>
        <position position="34"/>
    </location>
    <ligand>
        <name>a divalent metal cation</name>
        <dbReference type="ChEBI" id="CHEBI:60240"/>
    </ligand>
</feature>
<dbReference type="RefSeq" id="WP_349948078.1">
    <property type="nucleotide sequence ID" value="NZ_CP157940.1"/>
</dbReference>
<evidence type="ECO:0000256" key="5">
    <source>
        <dbReference type="ARBA" id="ARBA00001954"/>
    </source>
</evidence>
<dbReference type="Gene3D" id="3.20.20.70">
    <property type="entry name" value="Aldolase class I"/>
    <property type="match status" value="1"/>
</dbReference>
<keyword evidence="9 10" id="KW-0413">Isomerase</keyword>
<dbReference type="PANTHER" id="PTHR11749">
    <property type="entry name" value="RIBULOSE-5-PHOSPHATE-3-EPIMERASE"/>
    <property type="match status" value="1"/>
</dbReference>
<sequence length="220" mass="23764">MLKLAPSILAADFKILGQQVAEVAEAGAQYIHLDVMDGAFVPSISFGMPVIGSLRDCTDRVFDVHMMVEEPGRYVNDIKEAGADLICVHAEACTHLDRTINQIKEAGLKAGVALNPATPLSVLDLILPEVDMVLIMTVNPGFGGQKFIPYTLDKVRALRQICRERNLETDIQVDGGVTCDNVRELIEAGANVFVAGSAVFKGNAAANTKAFLKIFEEYEG</sequence>
<evidence type="ECO:0000256" key="9">
    <source>
        <dbReference type="ARBA" id="ARBA00023235"/>
    </source>
</evidence>
<dbReference type="GO" id="GO:0005737">
    <property type="term" value="C:cytoplasm"/>
    <property type="evidence" value="ECO:0007669"/>
    <property type="project" value="UniProtKB-ARBA"/>
</dbReference>
<comment type="function">
    <text evidence="10">Catalyzes the reversible epimerization of D-ribulose 5-phosphate to D-xylulose 5-phosphate.</text>
</comment>
<feature type="binding site" evidence="10">
    <location>
        <begin position="174"/>
        <end position="176"/>
    </location>
    <ligand>
        <name>substrate</name>
    </ligand>
</feature>
<evidence type="ECO:0000256" key="14">
    <source>
        <dbReference type="PIRSR" id="PIRSR001461-3"/>
    </source>
</evidence>
<comment type="pathway">
    <text evidence="10">Carbohydrate degradation.</text>
</comment>
<feature type="binding site" evidence="10 14">
    <location>
        <position position="7"/>
    </location>
    <ligand>
        <name>substrate</name>
    </ligand>
</feature>
<evidence type="ECO:0000256" key="3">
    <source>
        <dbReference type="ARBA" id="ARBA00001941"/>
    </source>
</evidence>
<dbReference type="FunFam" id="3.20.20.70:FF:000004">
    <property type="entry name" value="Ribulose-phosphate 3-epimerase"/>
    <property type="match status" value="1"/>
</dbReference>
<dbReference type="NCBIfam" id="NF004076">
    <property type="entry name" value="PRK05581.1-4"/>
    <property type="match status" value="1"/>
</dbReference>
<evidence type="ECO:0000256" key="4">
    <source>
        <dbReference type="ARBA" id="ARBA00001947"/>
    </source>
</evidence>
<dbReference type="HAMAP" id="MF_02227">
    <property type="entry name" value="RPE"/>
    <property type="match status" value="1"/>
</dbReference>
<evidence type="ECO:0000256" key="10">
    <source>
        <dbReference type="HAMAP-Rule" id="MF_02227"/>
    </source>
</evidence>
<feature type="active site" description="Proton acceptor" evidence="10 12">
    <location>
        <position position="34"/>
    </location>
</feature>
<evidence type="ECO:0000256" key="2">
    <source>
        <dbReference type="ARBA" id="ARBA00001936"/>
    </source>
</evidence>